<gene>
    <name evidence="1" type="ORF">KsCSTR_04730</name>
</gene>
<accession>A0A6G7GKH0</accession>
<evidence type="ECO:0000313" key="2">
    <source>
        <dbReference type="Proteomes" id="UP000501926"/>
    </source>
</evidence>
<evidence type="ECO:0000313" key="1">
    <source>
        <dbReference type="EMBL" id="QII09852.1"/>
    </source>
</evidence>
<sequence length="49" mass="5597">MKEIVSFAGRLCVERGKVTFTGNQLYNAHKINLKKGDDKDDKVRSNCRI</sequence>
<proteinExistence type="predicted"/>
<name>A0A6G7GKH0_KUEST</name>
<organism evidence="1 2">
    <name type="scientific">Kuenenia stuttgartiensis</name>
    <dbReference type="NCBI Taxonomy" id="174633"/>
    <lineage>
        <taxon>Bacteria</taxon>
        <taxon>Pseudomonadati</taxon>
        <taxon>Planctomycetota</taxon>
        <taxon>Candidatus Brocadiia</taxon>
        <taxon>Candidatus Brocadiales</taxon>
        <taxon>Candidatus Brocadiaceae</taxon>
        <taxon>Candidatus Kuenenia</taxon>
    </lineage>
</organism>
<dbReference type="AlphaFoldDB" id="A0A6G7GKH0"/>
<dbReference type="EMBL" id="CP049055">
    <property type="protein sequence ID" value="QII09852.1"/>
    <property type="molecule type" value="Genomic_DNA"/>
</dbReference>
<reference evidence="1 2" key="1">
    <citation type="submission" date="2020-02" db="EMBL/GenBank/DDBJ databases">
        <title>Newly sequenced genome of strain CSTR1 showed variability in Candidatus Kuenenia stuttgartiensis genomes.</title>
        <authorList>
            <person name="Ding C."/>
            <person name="Adrian L."/>
        </authorList>
    </citation>
    <scope>NUCLEOTIDE SEQUENCE [LARGE SCALE GENOMIC DNA]</scope>
    <source>
        <strain evidence="1 2">CSTR1</strain>
    </source>
</reference>
<protein>
    <submittedName>
        <fullName evidence="1">Uncharacterized protein</fullName>
    </submittedName>
</protein>
<dbReference type="Proteomes" id="UP000501926">
    <property type="component" value="Chromosome"/>
</dbReference>